<dbReference type="Pfam" id="PF07719">
    <property type="entry name" value="TPR_2"/>
    <property type="match status" value="1"/>
</dbReference>
<dbReference type="PROSITE" id="PS50293">
    <property type="entry name" value="TPR_REGION"/>
    <property type="match status" value="2"/>
</dbReference>
<evidence type="ECO:0008006" key="6">
    <source>
        <dbReference type="Google" id="ProtNLM"/>
    </source>
</evidence>
<feature type="repeat" description="TPR" evidence="3">
    <location>
        <begin position="384"/>
        <end position="417"/>
    </location>
</feature>
<feature type="repeat" description="TPR" evidence="3">
    <location>
        <begin position="765"/>
        <end position="798"/>
    </location>
</feature>
<feature type="repeat" description="TPR" evidence="3">
    <location>
        <begin position="453"/>
        <end position="486"/>
    </location>
</feature>
<dbReference type="EMBL" id="LWBO01000077">
    <property type="protein sequence ID" value="OQP40412.1"/>
    <property type="molecule type" value="Genomic_DNA"/>
</dbReference>
<evidence type="ECO:0000313" key="5">
    <source>
        <dbReference type="Proteomes" id="UP000192277"/>
    </source>
</evidence>
<feature type="repeat" description="TPR" evidence="3">
    <location>
        <begin position="731"/>
        <end position="764"/>
    </location>
</feature>
<feature type="repeat" description="TPR" evidence="3">
    <location>
        <begin position="663"/>
        <end position="696"/>
    </location>
</feature>
<keyword evidence="5" id="KW-1185">Reference proteome</keyword>
<keyword evidence="1" id="KW-0677">Repeat</keyword>
<accession>A0ABX3NNH9</accession>
<feature type="repeat" description="TPR" evidence="3">
    <location>
        <begin position="595"/>
        <end position="628"/>
    </location>
</feature>
<feature type="repeat" description="TPR" evidence="3">
    <location>
        <begin position="799"/>
        <end position="832"/>
    </location>
</feature>
<dbReference type="Pfam" id="PF13414">
    <property type="entry name" value="TPR_11"/>
    <property type="match status" value="1"/>
</dbReference>
<dbReference type="Gene3D" id="1.25.40.10">
    <property type="entry name" value="Tetratricopeptide repeat domain"/>
    <property type="match status" value="5"/>
</dbReference>
<dbReference type="PANTHER" id="PTHR44366">
    <property type="entry name" value="UDP-N-ACETYLGLUCOSAMINE--PEPTIDE N-ACETYLGLUCOSAMINYLTRANSFERASE 110 KDA SUBUNIT"/>
    <property type="match status" value="1"/>
</dbReference>
<dbReference type="InterPro" id="IPR003107">
    <property type="entry name" value="HAT"/>
</dbReference>
<feature type="repeat" description="TPR" evidence="3">
    <location>
        <begin position="629"/>
        <end position="662"/>
    </location>
</feature>
<feature type="repeat" description="TPR" evidence="3">
    <location>
        <begin position="350"/>
        <end position="383"/>
    </location>
</feature>
<reference evidence="4 5" key="1">
    <citation type="submission" date="2016-04" db="EMBL/GenBank/DDBJ databases">
        <authorList>
            <person name="Chen L."/>
            <person name="Zhuang W."/>
            <person name="Wang G."/>
        </authorList>
    </citation>
    <scope>NUCLEOTIDE SEQUENCE [LARGE SCALE GENOMIC DNA]</scope>
    <source>
        <strain evidence="5">GR20</strain>
    </source>
</reference>
<dbReference type="SMART" id="SM00028">
    <property type="entry name" value="TPR"/>
    <property type="match status" value="14"/>
</dbReference>
<dbReference type="Pfam" id="PF13424">
    <property type="entry name" value="TPR_12"/>
    <property type="match status" value="1"/>
</dbReference>
<dbReference type="RefSeq" id="WP_014217690.1">
    <property type="nucleotide sequence ID" value="NZ_LWBO01000077.1"/>
</dbReference>
<feature type="repeat" description="TPR" evidence="3">
    <location>
        <begin position="527"/>
        <end position="560"/>
    </location>
</feature>
<feature type="repeat" description="TPR" evidence="3">
    <location>
        <begin position="697"/>
        <end position="730"/>
    </location>
</feature>
<proteinExistence type="predicted"/>
<sequence>MLTQQDITELLSGFYAHWALKIKGPDMVLMAELLEDLRPSLEQDDAHDAWDYLKIDPEKYSNELCKSVLNELRQSFFELLFEKQFMAVQQLAATNTSEATNLLRQYYAEALVHYREDFVCLLLKQAFQLGEPFETWKKAISKVPVLLWESRWVDLYPFFQDIYNDSAIGAKERCLAEAISGLIVLYSFPVFTHAEKHFQNALELQPDHLIPRRCMGELYMKQGEDQKAREVFLEVINKQCRDYVAYNLVGDTFFSETKVKLEQATALPKDVLTNEEYWYNEGWRNNLLQVDSCRRLITLYSYNAVIYAEHNNKMPGLMKAAEQLIWYPEKKRFRFTHENYSACFYDSNYYHTCRDLAANYRAMEDFENAEKLYREAIQLQPQLSPAYIDLGYACIKDKKFDAAKEQLNKALSLDKDSYDALWNLAYYYEETQQPQEAINTYEICKKIRPVWADWANNFIGNVYFDQEDFEKAIPYYRDAMNQNPDYYTYKDNLVLAKQRLSEQKEKADQTEEAAGLLKEVIELTQSPRDWNKLGNFYYRNSQFKEAETCYAKAVELLPEDPIYHENLGLAYKNQGLFDKAEPEFLEAARLNTKDGDSLNQAGLFYYDQQKFDDALTWFRKALEKQPDVVDFNVNVGLAFERKKEFDKARPYYEQAAVKAPKDDTIQNRIGLTYYDQNNHPKAIEYFQKAVALNPAQSVYLENIASSYALMGNKDEAENYYRKAIAVNPNSHKPWNELAVIHIEKADYDNAITYLNKALALDPNNYVYTVNIARAYGDTGQKEQAIQAYEKALKLDGNDYLNWNSLGNLYFETGNMDNAMKAYNKAIQLNPAEKVFIGNKALIYIQEGRWADAEQLVNTELDENTKTFFLETVARLYPELQISNTAASGIKIMGVLNN</sequence>
<dbReference type="Pfam" id="PF13432">
    <property type="entry name" value="TPR_16"/>
    <property type="match status" value="2"/>
</dbReference>
<comment type="caution">
    <text evidence="4">The sequence shown here is derived from an EMBL/GenBank/DDBJ whole genome shotgun (WGS) entry which is preliminary data.</text>
</comment>
<organism evidence="4 5">
    <name type="scientific">Niastella koreensis</name>
    <dbReference type="NCBI Taxonomy" id="354356"/>
    <lineage>
        <taxon>Bacteria</taxon>
        <taxon>Pseudomonadati</taxon>
        <taxon>Bacteroidota</taxon>
        <taxon>Chitinophagia</taxon>
        <taxon>Chitinophagales</taxon>
        <taxon>Chitinophagaceae</taxon>
        <taxon>Niastella</taxon>
    </lineage>
</organism>
<protein>
    <recommendedName>
        <fullName evidence="6">UDP-N-acetylglucosamine--peptide N-acetylglucosaminyltransferase SPINDLY</fullName>
    </recommendedName>
</protein>
<evidence type="ECO:0000313" key="4">
    <source>
        <dbReference type="EMBL" id="OQP40412.1"/>
    </source>
</evidence>
<dbReference type="SMART" id="SM00386">
    <property type="entry name" value="HAT"/>
    <property type="match status" value="4"/>
</dbReference>
<dbReference type="Pfam" id="PF13181">
    <property type="entry name" value="TPR_8"/>
    <property type="match status" value="1"/>
</dbReference>
<dbReference type="Pfam" id="PF13174">
    <property type="entry name" value="TPR_6"/>
    <property type="match status" value="1"/>
</dbReference>
<dbReference type="SUPFAM" id="SSF48452">
    <property type="entry name" value="TPR-like"/>
    <property type="match status" value="4"/>
</dbReference>
<name>A0ABX3NNH9_9BACT</name>
<evidence type="ECO:0000256" key="3">
    <source>
        <dbReference type="PROSITE-ProRule" id="PRU00339"/>
    </source>
</evidence>
<keyword evidence="2 3" id="KW-0802">TPR repeat</keyword>
<dbReference type="InterPro" id="IPR019734">
    <property type="entry name" value="TPR_rpt"/>
</dbReference>
<dbReference type="PROSITE" id="PS50005">
    <property type="entry name" value="TPR"/>
    <property type="match status" value="11"/>
</dbReference>
<dbReference type="Proteomes" id="UP000192277">
    <property type="component" value="Unassembled WGS sequence"/>
</dbReference>
<dbReference type="Pfam" id="PF14559">
    <property type="entry name" value="TPR_19"/>
    <property type="match status" value="1"/>
</dbReference>
<dbReference type="InterPro" id="IPR037919">
    <property type="entry name" value="OGT"/>
</dbReference>
<dbReference type="InterPro" id="IPR011990">
    <property type="entry name" value="TPR-like_helical_dom_sf"/>
</dbReference>
<evidence type="ECO:0000256" key="2">
    <source>
        <dbReference type="ARBA" id="ARBA00022803"/>
    </source>
</evidence>
<dbReference type="InterPro" id="IPR013105">
    <property type="entry name" value="TPR_2"/>
</dbReference>
<evidence type="ECO:0000256" key="1">
    <source>
        <dbReference type="ARBA" id="ARBA00022737"/>
    </source>
</evidence>
<gene>
    <name evidence="4" type="ORF">A4D02_15975</name>
</gene>
<dbReference type="PANTHER" id="PTHR44366:SF1">
    <property type="entry name" value="UDP-N-ACETYLGLUCOSAMINE--PEPTIDE N-ACETYLGLUCOSAMINYLTRANSFERASE 110 KDA SUBUNIT"/>
    <property type="match status" value="1"/>
</dbReference>